<evidence type="ECO:0000313" key="3">
    <source>
        <dbReference type="EMBL" id="KAK9721352.1"/>
    </source>
</evidence>
<evidence type="ECO:0008006" key="5">
    <source>
        <dbReference type="Google" id="ProtNLM"/>
    </source>
</evidence>
<feature type="compositionally biased region" description="Basic residues" evidence="1">
    <location>
        <begin position="83"/>
        <end position="96"/>
    </location>
</feature>
<dbReference type="EMBL" id="JASJQH010006983">
    <property type="protein sequence ID" value="KAK9721352.1"/>
    <property type="molecule type" value="Genomic_DNA"/>
</dbReference>
<proteinExistence type="predicted"/>
<comment type="caution">
    <text evidence="3">The sequence shown here is derived from an EMBL/GenBank/DDBJ whole genome shotgun (WGS) entry which is preliminary data.</text>
</comment>
<keyword evidence="4" id="KW-1185">Reference proteome</keyword>
<feature type="compositionally biased region" description="Basic and acidic residues" evidence="1">
    <location>
        <begin position="68"/>
        <end position="82"/>
    </location>
</feature>
<evidence type="ECO:0000256" key="1">
    <source>
        <dbReference type="SAM" id="MobiDB-lite"/>
    </source>
</evidence>
<accession>A0ABR2W6H1</accession>
<gene>
    <name evidence="3" type="ORF">K7432_003496</name>
</gene>
<name>A0ABR2W6H1_9FUNG</name>
<protein>
    <recommendedName>
        <fullName evidence="5">Secreted protein</fullName>
    </recommendedName>
</protein>
<evidence type="ECO:0000256" key="2">
    <source>
        <dbReference type="SAM" id="Phobius"/>
    </source>
</evidence>
<dbReference type="Proteomes" id="UP001479436">
    <property type="component" value="Unassembled WGS sequence"/>
</dbReference>
<keyword evidence="2" id="KW-0472">Membrane</keyword>
<organism evidence="3 4">
    <name type="scientific">Basidiobolus ranarum</name>
    <dbReference type="NCBI Taxonomy" id="34480"/>
    <lineage>
        <taxon>Eukaryota</taxon>
        <taxon>Fungi</taxon>
        <taxon>Fungi incertae sedis</taxon>
        <taxon>Zoopagomycota</taxon>
        <taxon>Entomophthoromycotina</taxon>
        <taxon>Basidiobolomycetes</taxon>
        <taxon>Basidiobolales</taxon>
        <taxon>Basidiobolaceae</taxon>
        <taxon>Basidiobolus</taxon>
    </lineage>
</organism>
<sequence length="96" mass="10771">MPRIDGFLIGVLMLWTIIYANVSGTMTKDISQDTASIYLRNSTNLSRHQHEAVTHTPTASTIANTGAKEPDHHSELPADEKTKHHAEHGRRRHGEY</sequence>
<feature type="region of interest" description="Disordered" evidence="1">
    <location>
        <begin position="45"/>
        <end position="96"/>
    </location>
</feature>
<feature type="non-terminal residue" evidence="3">
    <location>
        <position position="96"/>
    </location>
</feature>
<feature type="compositionally biased region" description="Polar residues" evidence="1">
    <location>
        <begin position="55"/>
        <end position="64"/>
    </location>
</feature>
<keyword evidence="2" id="KW-1133">Transmembrane helix</keyword>
<feature type="transmembrane region" description="Helical" evidence="2">
    <location>
        <begin position="6"/>
        <end position="22"/>
    </location>
</feature>
<reference evidence="3 4" key="1">
    <citation type="submission" date="2023-04" db="EMBL/GenBank/DDBJ databases">
        <title>Genome of Basidiobolus ranarum AG-B5.</title>
        <authorList>
            <person name="Stajich J.E."/>
            <person name="Carter-House D."/>
            <person name="Gryganskyi A."/>
        </authorList>
    </citation>
    <scope>NUCLEOTIDE SEQUENCE [LARGE SCALE GENOMIC DNA]</scope>
    <source>
        <strain evidence="3 4">AG-B5</strain>
    </source>
</reference>
<evidence type="ECO:0000313" key="4">
    <source>
        <dbReference type="Proteomes" id="UP001479436"/>
    </source>
</evidence>
<keyword evidence="2" id="KW-0812">Transmembrane</keyword>